<dbReference type="Gene3D" id="1.20.1050.10">
    <property type="match status" value="1"/>
</dbReference>
<evidence type="ECO:0000259" key="1">
    <source>
        <dbReference type="PROSITE" id="PS50404"/>
    </source>
</evidence>
<dbReference type="RefSeq" id="WP_166188139.1">
    <property type="nucleotide sequence ID" value="NZ_CP049811.1"/>
</dbReference>
<dbReference type="InterPro" id="IPR004045">
    <property type="entry name" value="Glutathione_S-Trfase_N"/>
</dbReference>
<dbReference type="InterPro" id="IPR036282">
    <property type="entry name" value="Glutathione-S-Trfase_C_sf"/>
</dbReference>
<accession>A0A6G7VIG4</accession>
<dbReference type="Gene3D" id="3.40.30.10">
    <property type="entry name" value="Glutaredoxin"/>
    <property type="match status" value="1"/>
</dbReference>
<dbReference type="SFLD" id="SFLDG00358">
    <property type="entry name" value="Main_(cytGST)"/>
    <property type="match status" value="1"/>
</dbReference>
<dbReference type="InterPro" id="IPR036249">
    <property type="entry name" value="Thioredoxin-like_sf"/>
</dbReference>
<keyword evidence="4" id="KW-1185">Reference proteome</keyword>
<dbReference type="SUPFAM" id="SSF52833">
    <property type="entry name" value="Thioredoxin-like"/>
    <property type="match status" value="1"/>
</dbReference>
<dbReference type="InterPro" id="IPR034345">
    <property type="entry name" value="Gtt2-like_N"/>
</dbReference>
<protein>
    <submittedName>
        <fullName evidence="3">Glutathione S-transferase family protein</fullName>
    </submittedName>
</protein>
<reference evidence="3 4" key="1">
    <citation type="submission" date="2020-03" db="EMBL/GenBank/DDBJ databases">
        <title>Complete genome sequence of Monaibacterium sp. ALG8 with diverse plasmids.</title>
        <authorList>
            <person name="Sun C."/>
        </authorList>
    </citation>
    <scope>NUCLEOTIDE SEQUENCE [LARGE SCALE GENOMIC DNA]</scope>
    <source>
        <strain evidence="3 4">ALG8</strain>
    </source>
</reference>
<dbReference type="Proteomes" id="UP000500791">
    <property type="component" value="Chromosome"/>
</dbReference>
<feature type="domain" description="GST N-terminal" evidence="1">
    <location>
        <begin position="5"/>
        <end position="87"/>
    </location>
</feature>
<dbReference type="CDD" id="cd03051">
    <property type="entry name" value="GST_N_GTT2_like"/>
    <property type="match status" value="1"/>
</dbReference>
<dbReference type="PROSITE" id="PS50405">
    <property type="entry name" value="GST_CTER"/>
    <property type="match status" value="1"/>
</dbReference>
<evidence type="ECO:0000313" key="3">
    <source>
        <dbReference type="EMBL" id="QIK39666.1"/>
    </source>
</evidence>
<dbReference type="SUPFAM" id="SSF47616">
    <property type="entry name" value="GST C-terminal domain-like"/>
    <property type="match status" value="1"/>
</dbReference>
<dbReference type="GO" id="GO:0016740">
    <property type="term" value="F:transferase activity"/>
    <property type="evidence" value="ECO:0007669"/>
    <property type="project" value="UniProtKB-KW"/>
</dbReference>
<feature type="domain" description="GST C-terminal" evidence="2">
    <location>
        <begin position="92"/>
        <end position="210"/>
    </location>
</feature>
<dbReference type="KEGG" id="mon:G8E03_02120"/>
<dbReference type="EMBL" id="CP049811">
    <property type="protein sequence ID" value="QIK39666.1"/>
    <property type="molecule type" value="Genomic_DNA"/>
</dbReference>
<evidence type="ECO:0000313" key="4">
    <source>
        <dbReference type="Proteomes" id="UP000500791"/>
    </source>
</evidence>
<organism evidence="3 4">
    <name type="scientific">Pontivivens nitratireducens</name>
    <dbReference type="NCBI Taxonomy" id="2758038"/>
    <lineage>
        <taxon>Bacteria</taxon>
        <taxon>Pseudomonadati</taxon>
        <taxon>Pseudomonadota</taxon>
        <taxon>Alphaproteobacteria</taxon>
        <taxon>Rhodobacterales</taxon>
        <taxon>Paracoccaceae</taxon>
        <taxon>Pontivivens</taxon>
    </lineage>
</organism>
<proteinExistence type="predicted"/>
<dbReference type="PANTHER" id="PTHR44051:SF8">
    <property type="entry name" value="GLUTATHIONE S-TRANSFERASE GSTA"/>
    <property type="match status" value="1"/>
</dbReference>
<dbReference type="Pfam" id="PF13409">
    <property type="entry name" value="GST_N_2"/>
    <property type="match status" value="1"/>
</dbReference>
<dbReference type="SFLD" id="SFLDS00019">
    <property type="entry name" value="Glutathione_Transferase_(cytos"/>
    <property type="match status" value="1"/>
</dbReference>
<dbReference type="Pfam" id="PF00043">
    <property type="entry name" value="GST_C"/>
    <property type="match status" value="1"/>
</dbReference>
<evidence type="ECO:0000259" key="2">
    <source>
        <dbReference type="PROSITE" id="PS50405"/>
    </source>
</evidence>
<dbReference type="InterPro" id="IPR004046">
    <property type="entry name" value="GST_C"/>
</dbReference>
<dbReference type="InterPro" id="IPR040079">
    <property type="entry name" value="Glutathione_S-Trfase"/>
</dbReference>
<gene>
    <name evidence="3" type="ORF">G8E03_02120</name>
</gene>
<dbReference type="PROSITE" id="PS50404">
    <property type="entry name" value="GST_NTER"/>
    <property type="match status" value="1"/>
</dbReference>
<keyword evidence="3" id="KW-0808">Transferase</keyword>
<dbReference type="AlphaFoldDB" id="A0A6G7VIG4"/>
<name>A0A6G7VIG4_9RHOB</name>
<dbReference type="PANTHER" id="PTHR44051">
    <property type="entry name" value="GLUTATHIONE S-TRANSFERASE-RELATED"/>
    <property type="match status" value="1"/>
</dbReference>
<dbReference type="InterPro" id="IPR010987">
    <property type="entry name" value="Glutathione-S-Trfase_C-like"/>
</dbReference>
<sequence length="210" mass="23460">MTLPEPKLLYDTPRAPNPRRVRIFMAEKGIDLPRSNIDIMAGTQFSADYQAKVGSHHVPALELDDGTVLTETVAICRYLEALHPEPNLMGRDPLEAAKVEMWSRRVEFHLMTPVAAVARHGIPAMASLEHGDQCPEWAAANDSRVDAGLTWLENSLKDKEWLATDRFTVADITAIATLGFMHLIRKKVPETHVATLAWLDRCNERGTIVD</sequence>